<dbReference type="InterPro" id="IPR046216">
    <property type="entry name" value="DUF6249"/>
</dbReference>
<feature type="transmembrane region" description="Helical" evidence="1">
    <location>
        <begin position="90"/>
        <end position="109"/>
    </location>
</feature>
<evidence type="ECO:0000259" key="2">
    <source>
        <dbReference type="Pfam" id="PF19762"/>
    </source>
</evidence>
<evidence type="ECO:0000256" key="1">
    <source>
        <dbReference type="SAM" id="Phobius"/>
    </source>
</evidence>
<dbReference type="Proteomes" id="UP001595793">
    <property type="component" value="Unassembled WGS sequence"/>
</dbReference>
<evidence type="ECO:0000313" key="3">
    <source>
        <dbReference type="EMBL" id="MFC4029560.1"/>
    </source>
</evidence>
<feature type="domain" description="DUF6249" evidence="2">
    <location>
        <begin position="6"/>
        <end position="110"/>
    </location>
</feature>
<keyword evidence="1" id="KW-0472">Membrane</keyword>
<protein>
    <submittedName>
        <fullName evidence="3">DUF6249 domain-containing protein</fullName>
    </submittedName>
</protein>
<comment type="caution">
    <text evidence="3">The sequence shown here is derived from an EMBL/GenBank/DDBJ whole genome shotgun (WGS) entry which is preliminary data.</text>
</comment>
<dbReference type="EMBL" id="JBHSAS010000033">
    <property type="protein sequence ID" value="MFC4029560.1"/>
    <property type="molecule type" value="Genomic_DNA"/>
</dbReference>
<name>A0ABV8HFC9_9FLAO</name>
<dbReference type="RefSeq" id="WP_290230691.1">
    <property type="nucleotide sequence ID" value="NZ_JAUFPZ010000002.1"/>
</dbReference>
<reference evidence="4" key="1">
    <citation type="journal article" date="2019" name="Int. J. Syst. Evol. Microbiol.">
        <title>The Global Catalogue of Microorganisms (GCM) 10K type strain sequencing project: providing services to taxonomists for standard genome sequencing and annotation.</title>
        <authorList>
            <consortium name="The Broad Institute Genomics Platform"/>
            <consortium name="The Broad Institute Genome Sequencing Center for Infectious Disease"/>
            <person name="Wu L."/>
            <person name="Ma J."/>
        </authorList>
    </citation>
    <scope>NUCLEOTIDE SEQUENCE [LARGE SCALE GENOMIC DNA]</scope>
    <source>
        <strain evidence="4">CECT 9128</strain>
    </source>
</reference>
<accession>A0ABV8HFC9</accession>
<organism evidence="3 4">
    <name type="scientific">Zunongwangia endophytica</name>
    <dbReference type="NCBI Taxonomy" id="1808945"/>
    <lineage>
        <taxon>Bacteria</taxon>
        <taxon>Pseudomonadati</taxon>
        <taxon>Bacteroidota</taxon>
        <taxon>Flavobacteriia</taxon>
        <taxon>Flavobacteriales</taxon>
        <taxon>Flavobacteriaceae</taxon>
        <taxon>Zunongwangia</taxon>
    </lineage>
</organism>
<keyword evidence="1" id="KW-1133">Transmembrane helix</keyword>
<keyword evidence="4" id="KW-1185">Reference proteome</keyword>
<feature type="transmembrane region" description="Helical" evidence="1">
    <location>
        <begin position="6"/>
        <end position="23"/>
    </location>
</feature>
<feature type="transmembrane region" description="Helical" evidence="1">
    <location>
        <begin position="56"/>
        <end position="78"/>
    </location>
</feature>
<sequence>MDPAIIIPVSMFASIFGVFYLFFSTRNRERLALIEKGESAEIFKARLDRASPIWKVVLLNLGLLLIFMGISFLVGNALETNTVIPDEIAYLAPMFFLSGISLLLGFYLTKKLKL</sequence>
<keyword evidence="1" id="KW-0812">Transmembrane</keyword>
<proteinExistence type="predicted"/>
<evidence type="ECO:0000313" key="4">
    <source>
        <dbReference type="Proteomes" id="UP001595793"/>
    </source>
</evidence>
<gene>
    <name evidence="3" type="ORF">ACFOS1_19230</name>
</gene>
<dbReference type="Pfam" id="PF19762">
    <property type="entry name" value="DUF6249"/>
    <property type="match status" value="1"/>
</dbReference>